<organism evidence="1">
    <name type="scientific">Siphoviridae sp. ctUcA20</name>
    <dbReference type="NCBI Taxonomy" id="2825528"/>
    <lineage>
        <taxon>Viruses</taxon>
        <taxon>Duplodnaviria</taxon>
        <taxon>Heunggongvirae</taxon>
        <taxon>Uroviricota</taxon>
        <taxon>Caudoviricetes</taxon>
    </lineage>
</organism>
<proteinExistence type="predicted"/>
<sequence length="30" mass="3417">MTIPAEPMDVICIYAQPSGYFVFSLSLFEF</sequence>
<protein>
    <submittedName>
        <fullName evidence="1">Uncharacterized protein</fullName>
    </submittedName>
</protein>
<dbReference type="EMBL" id="BK015469">
    <property type="protein sequence ID" value="DAE08438.1"/>
    <property type="molecule type" value="Genomic_DNA"/>
</dbReference>
<name>A0A8S5PMX9_9CAUD</name>
<evidence type="ECO:0000313" key="1">
    <source>
        <dbReference type="EMBL" id="DAE08438.1"/>
    </source>
</evidence>
<accession>A0A8S5PMX9</accession>
<reference evidence="1" key="1">
    <citation type="journal article" date="2021" name="Proc. Natl. Acad. Sci. U.S.A.">
        <title>A Catalog of Tens of Thousands of Viruses from Human Metagenomes Reveals Hidden Associations with Chronic Diseases.</title>
        <authorList>
            <person name="Tisza M.J."/>
            <person name="Buck C.B."/>
        </authorList>
    </citation>
    <scope>NUCLEOTIDE SEQUENCE</scope>
    <source>
        <strain evidence="1">CtUcA20</strain>
    </source>
</reference>